<keyword evidence="4" id="KW-0975">Bacterial flagellum</keyword>
<reference evidence="5 6" key="1">
    <citation type="submission" date="2012-02" db="EMBL/GenBank/DDBJ databases">
        <title>Complete genome sequence of Phycisphaera mikurensis NBRC 102666.</title>
        <authorList>
            <person name="Ankai A."/>
            <person name="Hosoyama A."/>
            <person name="Terui Y."/>
            <person name="Sekine M."/>
            <person name="Fukai R."/>
            <person name="Kato Y."/>
            <person name="Nakamura S."/>
            <person name="Yamada-Narita S."/>
            <person name="Kawakoshi A."/>
            <person name="Fukunaga Y."/>
            <person name="Yamazaki S."/>
            <person name="Fujita N."/>
        </authorList>
    </citation>
    <scope>NUCLEOTIDE SEQUENCE [LARGE SCALE GENOMIC DNA]</scope>
    <source>
        <strain evidence="6">NBRC 102666 / KCTC 22515 / FYK2301M01</strain>
    </source>
</reference>
<gene>
    <name evidence="5" type="primary">flgI</name>
    <name evidence="5" type="ordered locus">PSMK_01590</name>
</gene>
<organism evidence="5 6">
    <name type="scientific">Phycisphaera mikurensis (strain NBRC 102666 / KCTC 22515 / FYK2301M01)</name>
    <dbReference type="NCBI Taxonomy" id="1142394"/>
    <lineage>
        <taxon>Bacteria</taxon>
        <taxon>Pseudomonadati</taxon>
        <taxon>Planctomycetota</taxon>
        <taxon>Phycisphaerae</taxon>
        <taxon>Phycisphaerales</taxon>
        <taxon>Phycisphaeraceae</taxon>
        <taxon>Phycisphaera</taxon>
    </lineage>
</organism>
<comment type="subcellular location">
    <subcellularLocation>
        <location evidence="2">Bacterial flagellum basal body</location>
    </subcellularLocation>
</comment>
<accession>I0IAN0</accession>
<dbReference type="GO" id="GO:0005198">
    <property type="term" value="F:structural molecule activity"/>
    <property type="evidence" value="ECO:0007669"/>
    <property type="project" value="InterPro"/>
</dbReference>
<dbReference type="eggNOG" id="COG1706">
    <property type="taxonomic scope" value="Bacteria"/>
</dbReference>
<dbReference type="InterPro" id="IPR001782">
    <property type="entry name" value="Flag_FlgI"/>
</dbReference>
<dbReference type="HOGENOM" id="CLU_045235_1_0_0"/>
<dbReference type="STRING" id="1142394.PSMK_01590"/>
<dbReference type="RefSeq" id="WP_014435538.1">
    <property type="nucleotide sequence ID" value="NC_017080.1"/>
</dbReference>
<keyword evidence="6" id="KW-1185">Reference proteome</keyword>
<dbReference type="Pfam" id="PF02119">
    <property type="entry name" value="FlgI"/>
    <property type="match status" value="1"/>
</dbReference>
<evidence type="ECO:0000313" key="5">
    <source>
        <dbReference type="EMBL" id="BAM02318.1"/>
    </source>
</evidence>
<name>I0IAN0_PHYMF</name>
<evidence type="ECO:0000256" key="1">
    <source>
        <dbReference type="ARBA" id="ARBA00002591"/>
    </source>
</evidence>
<dbReference type="Proteomes" id="UP000007881">
    <property type="component" value="Chromosome"/>
</dbReference>
<comment type="function">
    <text evidence="1">Assembles around the rod to form the L-ring and probably protects the motor/basal body from shearing forces during rotation.</text>
</comment>
<keyword evidence="5" id="KW-0966">Cell projection</keyword>
<keyword evidence="5" id="KW-0969">Cilium</keyword>
<dbReference type="PANTHER" id="PTHR30381">
    <property type="entry name" value="FLAGELLAR P-RING PERIPLASMIC PROTEIN FLGI"/>
    <property type="match status" value="1"/>
</dbReference>
<sequence length="374" mass="38888">MPTARAEPSRTSSWILVLLGLLAVAAGVPAAAVQVQDIARLRGAEGMPLLGVGLVVGLNGTGDKKLGPAHRMLKQMVAQLADDTAVLDDFDGTKSIALVHVHGRLPETGSAGGDLLDCYVDVAGTATSLVGGRLLVTPMKGPVAGDGGSGGGIFAFASGSLVVEDPEMPASARVGDGLHVVRDLTPAVLSADGTMELLLHEANASWPVAKNVAALVNGLGPLGQDLEIARAVSPQRVVVALPPGEAARPAAFIARVLESYLDPTQVTSGARVMINERARVIVVDHDVQFTPTVITVKGMTISRLVPPPDPLLAEPVIDRDNFIAMDPGRRADGARLQDLVDAFNTLDVPFEDQANVIKTLHALGNLHATLEVHR</sequence>
<dbReference type="PRINTS" id="PR01010">
    <property type="entry name" value="FLGPRINGFLGI"/>
</dbReference>
<dbReference type="AlphaFoldDB" id="I0IAN0"/>
<protein>
    <submittedName>
        <fullName evidence="5">Flagellar P-ring protein</fullName>
    </submittedName>
</protein>
<proteinExistence type="predicted"/>
<dbReference type="GO" id="GO:0030288">
    <property type="term" value="C:outer membrane-bounded periplasmic space"/>
    <property type="evidence" value="ECO:0007669"/>
    <property type="project" value="InterPro"/>
</dbReference>
<dbReference type="GO" id="GO:0071973">
    <property type="term" value="P:bacterial-type flagellum-dependent cell motility"/>
    <property type="evidence" value="ECO:0007669"/>
    <property type="project" value="InterPro"/>
</dbReference>
<dbReference type="EMBL" id="AP012338">
    <property type="protein sequence ID" value="BAM02318.1"/>
    <property type="molecule type" value="Genomic_DNA"/>
</dbReference>
<dbReference type="PANTHER" id="PTHR30381:SF0">
    <property type="entry name" value="FLAGELLAR P-RING PROTEIN"/>
    <property type="match status" value="1"/>
</dbReference>
<keyword evidence="3" id="KW-0732">Signal</keyword>
<evidence type="ECO:0000256" key="2">
    <source>
        <dbReference type="ARBA" id="ARBA00004117"/>
    </source>
</evidence>
<keyword evidence="5" id="KW-0282">Flagellum</keyword>
<dbReference type="KEGG" id="phm:PSMK_01590"/>
<evidence type="ECO:0000256" key="3">
    <source>
        <dbReference type="ARBA" id="ARBA00022729"/>
    </source>
</evidence>
<dbReference type="GO" id="GO:0009428">
    <property type="term" value="C:bacterial-type flagellum basal body, distal rod, P ring"/>
    <property type="evidence" value="ECO:0007669"/>
    <property type="project" value="InterPro"/>
</dbReference>
<dbReference type="OrthoDB" id="9786431at2"/>
<evidence type="ECO:0000313" key="6">
    <source>
        <dbReference type="Proteomes" id="UP000007881"/>
    </source>
</evidence>
<evidence type="ECO:0000256" key="4">
    <source>
        <dbReference type="ARBA" id="ARBA00023143"/>
    </source>
</evidence>